<dbReference type="PANTHER" id="PTHR43591">
    <property type="entry name" value="METHYLTRANSFERASE"/>
    <property type="match status" value="1"/>
</dbReference>
<evidence type="ECO:0000313" key="4">
    <source>
        <dbReference type="Proteomes" id="UP001303647"/>
    </source>
</evidence>
<comment type="caution">
    <text evidence="3">The sequence shown here is derived from an EMBL/GenBank/DDBJ whole genome shotgun (WGS) entry which is preliminary data.</text>
</comment>
<reference evidence="3" key="2">
    <citation type="submission" date="2023-05" db="EMBL/GenBank/DDBJ databases">
        <authorList>
            <consortium name="Lawrence Berkeley National Laboratory"/>
            <person name="Steindorff A."/>
            <person name="Hensen N."/>
            <person name="Bonometti L."/>
            <person name="Westerberg I."/>
            <person name="Brannstrom I.O."/>
            <person name="Guillou S."/>
            <person name="Cros-Aarteil S."/>
            <person name="Calhoun S."/>
            <person name="Haridas S."/>
            <person name="Kuo A."/>
            <person name="Mondo S."/>
            <person name="Pangilinan J."/>
            <person name="Riley R."/>
            <person name="Labutti K."/>
            <person name="Andreopoulos B."/>
            <person name="Lipzen A."/>
            <person name="Chen C."/>
            <person name="Yanf M."/>
            <person name="Daum C."/>
            <person name="Ng V."/>
            <person name="Clum A."/>
            <person name="Ohm R."/>
            <person name="Martin F."/>
            <person name="Silar P."/>
            <person name="Natvig D."/>
            <person name="Lalanne C."/>
            <person name="Gautier V."/>
            <person name="Ament-Velasquez S.L."/>
            <person name="Kruys A."/>
            <person name="Hutchinson M.I."/>
            <person name="Powell A.J."/>
            <person name="Barry K."/>
            <person name="Miller A.N."/>
            <person name="Grigoriev I.V."/>
            <person name="Debuchy R."/>
            <person name="Gladieux P."/>
            <person name="Thoren M.H."/>
            <person name="Johannesson H."/>
        </authorList>
    </citation>
    <scope>NUCLEOTIDE SEQUENCE</scope>
    <source>
        <strain evidence="3">CBS 359.72</strain>
    </source>
</reference>
<dbReference type="InterPro" id="IPR013216">
    <property type="entry name" value="Methyltransf_11"/>
</dbReference>
<gene>
    <name evidence="3" type="ORF">C7999DRAFT_35462</name>
</gene>
<evidence type="ECO:0000259" key="2">
    <source>
        <dbReference type="Pfam" id="PF08241"/>
    </source>
</evidence>
<dbReference type="Pfam" id="PF08241">
    <property type="entry name" value="Methyltransf_11"/>
    <property type="match status" value="1"/>
</dbReference>
<comment type="similarity">
    <text evidence="1">Belongs to the methyltransferase superfamily. LaeA methyltransferase family.</text>
</comment>
<evidence type="ECO:0000256" key="1">
    <source>
        <dbReference type="ARBA" id="ARBA00038158"/>
    </source>
</evidence>
<sequence length="284" mass="31305">MTAPQVEIYGPGYHPSQTKHHEWRTAENSAAHLLPHLERLGRANPRLRVLDVGAGSGTITASLARYLPSEGTILATDISDDILDRARTHAEAQGPDVSRRISFQRASAYELPFPDGAFDVVHAHQVLCHLASPADAVREMLRVCAPGGGVVSLRETDMGMWCFWPAREELEQFRQLATDVMVANGGQAEGGRRLLSWVLQAGAERADVEAGFGTWCYSAPQDRRAWGGSMIDRLRTGQMRDKGFDLGLVTERGIEEMIRAWEDWMAADDATLGIMNGEVIVKKK</sequence>
<dbReference type="GO" id="GO:0008757">
    <property type="term" value="F:S-adenosylmethionine-dependent methyltransferase activity"/>
    <property type="evidence" value="ECO:0007669"/>
    <property type="project" value="InterPro"/>
</dbReference>
<keyword evidence="3" id="KW-0489">Methyltransferase</keyword>
<keyword evidence="3" id="KW-0808">Transferase</keyword>
<organism evidence="3 4">
    <name type="scientific">Corynascus novoguineensis</name>
    <dbReference type="NCBI Taxonomy" id="1126955"/>
    <lineage>
        <taxon>Eukaryota</taxon>
        <taxon>Fungi</taxon>
        <taxon>Dikarya</taxon>
        <taxon>Ascomycota</taxon>
        <taxon>Pezizomycotina</taxon>
        <taxon>Sordariomycetes</taxon>
        <taxon>Sordariomycetidae</taxon>
        <taxon>Sordariales</taxon>
        <taxon>Chaetomiaceae</taxon>
        <taxon>Corynascus</taxon>
    </lineage>
</organism>
<dbReference type="Proteomes" id="UP001303647">
    <property type="component" value="Unassembled WGS sequence"/>
</dbReference>
<reference evidence="3" key="1">
    <citation type="journal article" date="2023" name="Mol. Phylogenet. Evol.">
        <title>Genome-scale phylogeny and comparative genomics of the fungal order Sordariales.</title>
        <authorList>
            <person name="Hensen N."/>
            <person name="Bonometti L."/>
            <person name="Westerberg I."/>
            <person name="Brannstrom I.O."/>
            <person name="Guillou S."/>
            <person name="Cros-Aarteil S."/>
            <person name="Calhoun S."/>
            <person name="Haridas S."/>
            <person name="Kuo A."/>
            <person name="Mondo S."/>
            <person name="Pangilinan J."/>
            <person name="Riley R."/>
            <person name="LaButti K."/>
            <person name="Andreopoulos B."/>
            <person name="Lipzen A."/>
            <person name="Chen C."/>
            <person name="Yan M."/>
            <person name="Daum C."/>
            <person name="Ng V."/>
            <person name="Clum A."/>
            <person name="Steindorff A."/>
            <person name="Ohm R.A."/>
            <person name="Martin F."/>
            <person name="Silar P."/>
            <person name="Natvig D.O."/>
            <person name="Lalanne C."/>
            <person name="Gautier V."/>
            <person name="Ament-Velasquez S.L."/>
            <person name="Kruys A."/>
            <person name="Hutchinson M.I."/>
            <person name="Powell A.J."/>
            <person name="Barry K."/>
            <person name="Miller A.N."/>
            <person name="Grigoriev I.V."/>
            <person name="Debuchy R."/>
            <person name="Gladieux P."/>
            <person name="Hiltunen Thoren M."/>
            <person name="Johannesson H."/>
        </authorList>
    </citation>
    <scope>NUCLEOTIDE SEQUENCE</scope>
    <source>
        <strain evidence="3">CBS 359.72</strain>
    </source>
</reference>
<protein>
    <submittedName>
        <fullName evidence="3">S-adenosyl-L-methionine-dependent methyltransferase</fullName>
    </submittedName>
</protein>
<dbReference type="EMBL" id="MU857752">
    <property type="protein sequence ID" value="KAK4244194.1"/>
    <property type="molecule type" value="Genomic_DNA"/>
</dbReference>
<dbReference type="PANTHER" id="PTHR43591:SF24">
    <property type="entry name" value="2-METHOXY-6-POLYPRENYL-1,4-BENZOQUINOL METHYLASE, MITOCHONDRIAL"/>
    <property type="match status" value="1"/>
</dbReference>
<evidence type="ECO:0000313" key="3">
    <source>
        <dbReference type="EMBL" id="KAK4244194.1"/>
    </source>
</evidence>
<dbReference type="GO" id="GO:0032259">
    <property type="term" value="P:methylation"/>
    <property type="evidence" value="ECO:0007669"/>
    <property type="project" value="UniProtKB-KW"/>
</dbReference>
<dbReference type="Gene3D" id="3.40.50.150">
    <property type="entry name" value="Vaccinia Virus protein VP39"/>
    <property type="match status" value="1"/>
</dbReference>
<dbReference type="CDD" id="cd02440">
    <property type="entry name" value="AdoMet_MTases"/>
    <property type="match status" value="1"/>
</dbReference>
<dbReference type="InterPro" id="IPR029063">
    <property type="entry name" value="SAM-dependent_MTases_sf"/>
</dbReference>
<dbReference type="SUPFAM" id="SSF53335">
    <property type="entry name" value="S-adenosyl-L-methionine-dependent methyltransferases"/>
    <property type="match status" value="1"/>
</dbReference>
<name>A0AAN7CLA6_9PEZI</name>
<feature type="domain" description="Methyltransferase type 11" evidence="2">
    <location>
        <begin position="50"/>
        <end position="150"/>
    </location>
</feature>
<accession>A0AAN7CLA6</accession>
<keyword evidence="4" id="KW-1185">Reference proteome</keyword>
<proteinExistence type="inferred from homology"/>
<dbReference type="AlphaFoldDB" id="A0AAN7CLA6"/>